<accession>A0ABU6K164</accession>
<protein>
    <recommendedName>
        <fullName evidence="3">Hemerythrin-like domain-containing protein</fullName>
    </recommendedName>
</protein>
<evidence type="ECO:0000313" key="2">
    <source>
        <dbReference type="Proteomes" id="UP001331561"/>
    </source>
</evidence>
<dbReference type="EMBL" id="JAYXHS010000001">
    <property type="protein sequence ID" value="MEC5385407.1"/>
    <property type="molecule type" value="Genomic_DNA"/>
</dbReference>
<name>A0ABU6K164_9RHOO</name>
<organism evidence="1 2">
    <name type="scientific">Uliginosibacterium silvisoli</name>
    <dbReference type="NCBI Taxonomy" id="3114758"/>
    <lineage>
        <taxon>Bacteria</taxon>
        <taxon>Pseudomonadati</taxon>
        <taxon>Pseudomonadota</taxon>
        <taxon>Betaproteobacteria</taxon>
        <taxon>Rhodocyclales</taxon>
        <taxon>Zoogloeaceae</taxon>
        <taxon>Uliginosibacterium</taxon>
    </lineage>
</organism>
<dbReference type="InterPro" id="IPR045808">
    <property type="entry name" value="Hr_FBXL5"/>
</dbReference>
<evidence type="ECO:0008006" key="3">
    <source>
        <dbReference type="Google" id="ProtNLM"/>
    </source>
</evidence>
<proteinExistence type="predicted"/>
<dbReference type="Proteomes" id="UP001331561">
    <property type="component" value="Unassembled WGS sequence"/>
</dbReference>
<evidence type="ECO:0000313" key="1">
    <source>
        <dbReference type="EMBL" id="MEC5385407.1"/>
    </source>
</evidence>
<dbReference type="CDD" id="cd12109">
    <property type="entry name" value="Hr_FBXL5"/>
    <property type="match status" value="1"/>
</dbReference>
<sequence length="230" mass="25582">MQSANQRYNIYGTVHKGLRTFMSDTLQRCGRTDWQDPADSAQSLAQLRMLMEVCHSHLQHEDAFVHAAMDARRPGSSNTTLTDHHEHVLAIKSILADIAEIEKSLPFLRDVMGSALYRRLALFVAENFEHMAVEETDNNAVLWACYSDAEILAIEHALVASLPPEKKMGFMRWILPSVSAGERAQMLCGMRQGVPAEAFDGVLAMLRPLISGNDWDKLMRALGCGELSAA</sequence>
<gene>
    <name evidence="1" type="ORF">VVD49_06705</name>
</gene>
<comment type="caution">
    <text evidence="1">The sequence shown here is derived from an EMBL/GenBank/DDBJ whole genome shotgun (WGS) entry which is preliminary data.</text>
</comment>
<dbReference type="Gene3D" id="1.20.120.520">
    <property type="entry name" value="nmb1532 protein domain like"/>
    <property type="match status" value="1"/>
</dbReference>
<keyword evidence="2" id="KW-1185">Reference proteome</keyword>
<dbReference type="RefSeq" id="WP_327598362.1">
    <property type="nucleotide sequence ID" value="NZ_JAYXHS010000001.1"/>
</dbReference>
<reference evidence="1 2" key="1">
    <citation type="submission" date="2024-01" db="EMBL/GenBank/DDBJ databases">
        <title>Uliginosibacterium soil sp. nov.</title>
        <authorList>
            <person name="Lv Y."/>
        </authorList>
    </citation>
    <scope>NUCLEOTIDE SEQUENCE [LARGE SCALE GENOMIC DNA]</scope>
    <source>
        <strain evidence="1 2">H3</strain>
    </source>
</reference>